<dbReference type="Proteomes" id="UP001178281">
    <property type="component" value="Unassembled WGS sequence"/>
</dbReference>
<dbReference type="PANTHER" id="PTHR42802">
    <property type="entry name" value="MONOOXYGENASE"/>
    <property type="match status" value="1"/>
</dbReference>
<evidence type="ECO:0000256" key="15">
    <source>
        <dbReference type="ARBA" id="ARBA00048407"/>
    </source>
</evidence>
<evidence type="ECO:0000256" key="5">
    <source>
        <dbReference type="ARBA" id="ARBA00016406"/>
    </source>
</evidence>
<dbReference type="InterPro" id="IPR025700">
    <property type="entry name" value="Lys/Orn_oxygenase"/>
</dbReference>
<comment type="pathway">
    <text evidence="2">Siderophore biosynthesis; mycobactin biosynthesis.</text>
</comment>
<evidence type="ECO:0000256" key="6">
    <source>
        <dbReference type="ARBA" id="ARBA00022630"/>
    </source>
</evidence>
<gene>
    <name evidence="16" type="ORF">Q7X28_07485</name>
</gene>
<evidence type="ECO:0000256" key="14">
    <source>
        <dbReference type="ARBA" id="ARBA00032738"/>
    </source>
</evidence>
<comment type="catalytic activity">
    <reaction evidence="15">
        <text>L-lysine + NADPH + O2 = N(6)-hydroxy-L-lysine + NADP(+) + H2O</text>
        <dbReference type="Rhea" id="RHEA:23228"/>
        <dbReference type="ChEBI" id="CHEBI:15377"/>
        <dbReference type="ChEBI" id="CHEBI:15379"/>
        <dbReference type="ChEBI" id="CHEBI:32551"/>
        <dbReference type="ChEBI" id="CHEBI:57783"/>
        <dbReference type="ChEBI" id="CHEBI:57820"/>
        <dbReference type="ChEBI" id="CHEBI:58349"/>
        <dbReference type="EC" id="1.14.13.59"/>
    </reaction>
</comment>
<evidence type="ECO:0000256" key="2">
    <source>
        <dbReference type="ARBA" id="ARBA00005102"/>
    </source>
</evidence>
<evidence type="ECO:0000256" key="11">
    <source>
        <dbReference type="ARBA" id="ARBA00029939"/>
    </source>
</evidence>
<dbReference type="AlphaFoldDB" id="A0AA90NA02"/>
<evidence type="ECO:0000313" key="16">
    <source>
        <dbReference type="EMBL" id="MDP0397765.1"/>
    </source>
</evidence>
<evidence type="ECO:0000313" key="17">
    <source>
        <dbReference type="Proteomes" id="UP001178281"/>
    </source>
</evidence>
<protein>
    <recommendedName>
        <fullName evidence="5">L-lysine N6-monooxygenase MbtG</fullName>
        <ecNumber evidence="4">1.14.13.59</ecNumber>
    </recommendedName>
    <alternativeName>
        <fullName evidence="14">Lysine 6-N-hydroxylase</fullName>
    </alternativeName>
    <alternativeName>
        <fullName evidence="13">Lysine N6-hydroxylase</fullName>
    </alternativeName>
    <alternativeName>
        <fullName evidence="11">Lysine-N-oxygenase</fullName>
    </alternativeName>
    <alternativeName>
        <fullName evidence="12">Mycobactin synthase protein G</fullName>
    </alternativeName>
</protein>
<evidence type="ECO:0000256" key="9">
    <source>
        <dbReference type="ARBA" id="ARBA00023002"/>
    </source>
</evidence>
<keyword evidence="6" id="KW-0285">Flavoprotein</keyword>
<evidence type="ECO:0000256" key="13">
    <source>
        <dbReference type="ARBA" id="ARBA00032493"/>
    </source>
</evidence>
<keyword evidence="7" id="KW-0274">FAD</keyword>
<comment type="caution">
    <text evidence="16">The sequence shown here is derived from an EMBL/GenBank/DDBJ whole genome shotgun (WGS) entry which is preliminary data.</text>
</comment>
<dbReference type="InterPro" id="IPR036188">
    <property type="entry name" value="FAD/NAD-bd_sf"/>
</dbReference>
<evidence type="ECO:0000256" key="7">
    <source>
        <dbReference type="ARBA" id="ARBA00022827"/>
    </source>
</evidence>
<organism evidence="16 17">
    <name type="scientific">Tsukamurella strandjordii</name>
    <dbReference type="NCBI Taxonomy" id="147577"/>
    <lineage>
        <taxon>Bacteria</taxon>
        <taxon>Bacillati</taxon>
        <taxon>Actinomycetota</taxon>
        <taxon>Actinomycetes</taxon>
        <taxon>Mycobacteriales</taxon>
        <taxon>Tsukamurellaceae</taxon>
        <taxon>Tsukamurella</taxon>
    </lineage>
</organism>
<dbReference type="PANTHER" id="PTHR42802:SF1">
    <property type="entry name" value="L-ORNITHINE N(5)-MONOOXYGENASE"/>
    <property type="match status" value="1"/>
</dbReference>
<proteinExistence type="inferred from homology"/>
<reference evidence="16" key="1">
    <citation type="submission" date="2023-08" db="EMBL/GenBank/DDBJ databases">
        <title>The draft genome of Tsukamurella strandjordii strain 050030.</title>
        <authorList>
            <person name="Zhao F."/>
            <person name="Feng Y."/>
            <person name="Zong Z."/>
        </authorList>
    </citation>
    <scope>NUCLEOTIDE SEQUENCE</scope>
    <source>
        <strain evidence="16">050030</strain>
    </source>
</reference>
<comment type="similarity">
    <text evidence="3">Belongs to the lysine N(6)-hydroxylase/L-ornithine N(5)-oxygenase family.</text>
</comment>
<evidence type="ECO:0000256" key="1">
    <source>
        <dbReference type="ARBA" id="ARBA00001974"/>
    </source>
</evidence>
<dbReference type="PRINTS" id="PR00411">
    <property type="entry name" value="PNDRDTASEI"/>
</dbReference>
<keyword evidence="17" id="KW-1185">Reference proteome</keyword>
<dbReference type="SUPFAM" id="SSF51905">
    <property type="entry name" value="FAD/NAD(P)-binding domain"/>
    <property type="match status" value="2"/>
</dbReference>
<comment type="cofactor">
    <cofactor evidence="1">
        <name>FAD</name>
        <dbReference type="ChEBI" id="CHEBI:57692"/>
    </cofactor>
</comment>
<dbReference type="PRINTS" id="PR00368">
    <property type="entry name" value="FADPNR"/>
</dbReference>
<evidence type="ECO:0000256" key="8">
    <source>
        <dbReference type="ARBA" id="ARBA00022857"/>
    </source>
</evidence>
<keyword evidence="8" id="KW-0521">NADP</keyword>
<dbReference type="EMBL" id="JAUTIX010000002">
    <property type="protein sequence ID" value="MDP0397765.1"/>
    <property type="molecule type" value="Genomic_DNA"/>
</dbReference>
<dbReference type="Pfam" id="PF13434">
    <property type="entry name" value="Lys_Orn_oxgnase"/>
    <property type="match status" value="1"/>
</dbReference>
<accession>A0AA90NA02</accession>
<dbReference type="Gene3D" id="3.50.50.60">
    <property type="entry name" value="FAD/NAD(P)-binding domain"/>
    <property type="match status" value="1"/>
</dbReference>
<sequence>MRSKSGVGAEVPVLADAGPDARVFDVVGVGFGPANLALAIALEESAAETDAVFLERRDRFQWHPGMLLPGTTMQISFLKDLATLRNPHSTFSFVSYLAARGRLVDFVNRATLTPERAEFADYLAWAAGRFDRVVAYGEEVTAIEAAGPTAPAGARFAVRHRGRDGTVSTVWARSVVVARGLQASLPDWARSNADSGRVFHAIELLDRVDELRRRLGGGLDAGRFLVVGGGQSAAEVAAYLHDAGAAVDVVFRGFGLAAVDESPFVNQIFDPEVVDEFQIAPPHVRDDLLRRHANTNYGAVEHALTEDLFTRWYRERVSGEHRLRVHRTSEVTACGPAADGLLDVTVRVTTTGEERTAPFDAVICATGFRPAGLHGLSTAAPDGTDVRVARSHRAVIEGREVPGLYVQGADLTGHGLATTLLSNAAVRAGEIAAALEHDDHEEER</sequence>
<keyword evidence="9" id="KW-0560">Oxidoreductase</keyword>
<evidence type="ECO:0000256" key="3">
    <source>
        <dbReference type="ARBA" id="ARBA00007588"/>
    </source>
</evidence>
<dbReference type="GO" id="GO:0047091">
    <property type="term" value="F:L-lysine 6-monooxygenase (NADPH) activity"/>
    <property type="evidence" value="ECO:0007669"/>
    <property type="project" value="UniProtKB-EC"/>
</dbReference>
<dbReference type="EC" id="1.14.13.59" evidence="4"/>
<name>A0AA90NA02_9ACTN</name>
<evidence type="ECO:0000256" key="12">
    <source>
        <dbReference type="ARBA" id="ARBA00031158"/>
    </source>
</evidence>
<evidence type="ECO:0000256" key="4">
    <source>
        <dbReference type="ARBA" id="ARBA00013076"/>
    </source>
</evidence>
<keyword evidence="10 16" id="KW-0503">Monooxygenase</keyword>
<evidence type="ECO:0000256" key="10">
    <source>
        <dbReference type="ARBA" id="ARBA00023033"/>
    </source>
</evidence>